<dbReference type="Proteomes" id="UP000178272">
    <property type="component" value="Unassembled WGS sequence"/>
</dbReference>
<dbReference type="AlphaFoldDB" id="A0A1G1V988"/>
<evidence type="ECO:0000313" key="4">
    <source>
        <dbReference type="Proteomes" id="UP000178272"/>
    </source>
</evidence>
<keyword evidence="1" id="KW-0328">Glycosyltransferase</keyword>
<dbReference type="NCBIfam" id="TIGR00696">
    <property type="entry name" value="wecG_tagA_cpsF"/>
    <property type="match status" value="1"/>
</dbReference>
<keyword evidence="2" id="KW-0808">Transferase</keyword>
<dbReference type="InterPro" id="IPR004629">
    <property type="entry name" value="WecG_TagA_CpsF"/>
</dbReference>
<dbReference type="PANTHER" id="PTHR34136">
    <property type="match status" value="1"/>
</dbReference>
<dbReference type="EMBL" id="MHCA01000029">
    <property type="protein sequence ID" value="OGY11923.1"/>
    <property type="molecule type" value="Genomic_DNA"/>
</dbReference>
<protein>
    <recommendedName>
        <fullName evidence="5">Glycosyltransferase</fullName>
    </recommendedName>
</protein>
<dbReference type="PANTHER" id="PTHR34136:SF1">
    <property type="entry name" value="UDP-N-ACETYL-D-MANNOSAMINURONIC ACID TRANSFERASE"/>
    <property type="match status" value="1"/>
</dbReference>
<evidence type="ECO:0008006" key="5">
    <source>
        <dbReference type="Google" id="ProtNLM"/>
    </source>
</evidence>
<dbReference type="STRING" id="1797517.A3F61_01335"/>
<dbReference type="Pfam" id="PF03808">
    <property type="entry name" value="Glyco_tran_WecG"/>
    <property type="match status" value="1"/>
</dbReference>
<accession>A0A1G1V988</accession>
<gene>
    <name evidence="3" type="ORF">A3F61_01335</name>
</gene>
<proteinExistence type="predicted"/>
<evidence type="ECO:0000256" key="1">
    <source>
        <dbReference type="ARBA" id="ARBA00022676"/>
    </source>
</evidence>
<reference evidence="3 4" key="1">
    <citation type="journal article" date="2016" name="Nat. Commun.">
        <title>Thousands of microbial genomes shed light on interconnected biogeochemical processes in an aquifer system.</title>
        <authorList>
            <person name="Anantharaman K."/>
            <person name="Brown C.T."/>
            <person name="Hug L.A."/>
            <person name="Sharon I."/>
            <person name="Castelle C.J."/>
            <person name="Probst A.J."/>
            <person name="Thomas B.C."/>
            <person name="Singh A."/>
            <person name="Wilkins M.J."/>
            <person name="Karaoz U."/>
            <person name="Brodie E.L."/>
            <person name="Williams K.H."/>
            <person name="Hubbard S.S."/>
            <person name="Banfield J.F."/>
        </authorList>
    </citation>
    <scope>NUCLEOTIDE SEQUENCE [LARGE SCALE GENOMIC DNA]</scope>
</reference>
<comment type="caution">
    <text evidence="3">The sequence shown here is derived from an EMBL/GenBank/DDBJ whole genome shotgun (WGS) entry which is preliminary data.</text>
</comment>
<evidence type="ECO:0000313" key="3">
    <source>
        <dbReference type="EMBL" id="OGY11923.1"/>
    </source>
</evidence>
<dbReference type="CDD" id="cd06533">
    <property type="entry name" value="Glyco_transf_WecG_TagA"/>
    <property type="match status" value="1"/>
</dbReference>
<evidence type="ECO:0000256" key="2">
    <source>
        <dbReference type="ARBA" id="ARBA00022679"/>
    </source>
</evidence>
<name>A0A1G1V988_9BACT</name>
<dbReference type="GO" id="GO:0016758">
    <property type="term" value="F:hexosyltransferase activity"/>
    <property type="evidence" value="ECO:0007669"/>
    <property type="project" value="TreeGrafter"/>
</dbReference>
<organism evidence="3 4">
    <name type="scientific">Candidatus Blackburnbacteria bacterium RIFCSPHIGHO2_12_FULL_41_13b</name>
    <dbReference type="NCBI Taxonomy" id="1797517"/>
    <lineage>
        <taxon>Bacteria</taxon>
        <taxon>Candidatus Blackburniibacteriota</taxon>
    </lineage>
</organism>
<sequence>MSSKGKMTKLRRKRTLETARNIVPILGIGIDSGLRGEVLNRAWSLISTECEARPSLIVTPNPEIVSRAQSDHELAYILNGADLAVPDGIGIVAAAWVLHPNSKMFRIPGRLFAEELVKLCSKHNKKVFLLGGAPGAAELAVKNIKNRTKNKELRIVGVEGPRLSIDGKPVDEVQEQIEKEVVRSINNFKPDLLLVGFGAPKQEKWLARHLGKINASAAMVVGGMIDYTAGILPLPPRAFSELGFEWLWRLITQPARLGRILTAVVVFPCQVLFWKFNNR</sequence>